<dbReference type="AlphaFoldDB" id="A0AAN7GMS1"/>
<feature type="region of interest" description="Disordered" evidence="7">
    <location>
        <begin position="417"/>
        <end position="452"/>
    </location>
</feature>
<keyword evidence="6" id="KW-0539">Nucleus</keyword>
<gene>
    <name evidence="11" type="ORF">SAY87_026233</name>
</gene>
<dbReference type="InterPro" id="IPR020796">
    <property type="entry name" value="ORC5"/>
</dbReference>
<organism evidence="11 12">
    <name type="scientific">Trapa incisa</name>
    <dbReference type="NCBI Taxonomy" id="236973"/>
    <lineage>
        <taxon>Eukaryota</taxon>
        <taxon>Viridiplantae</taxon>
        <taxon>Streptophyta</taxon>
        <taxon>Embryophyta</taxon>
        <taxon>Tracheophyta</taxon>
        <taxon>Spermatophyta</taxon>
        <taxon>Magnoliopsida</taxon>
        <taxon>eudicotyledons</taxon>
        <taxon>Gunneridae</taxon>
        <taxon>Pentapetalae</taxon>
        <taxon>rosids</taxon>
        <taxon>malvids</taxon>
        <taxon>Myrtales</taxon>
        <taxon>Lythraceae</taxon>
        <taxon>Trapa</taxon>
    </lineage>
</organism>
<evidence type="ECO:0000313" key="11">
    <source>
        <dbReference type="EMBL" id="KAK4747196.1"/>
    </source>
</evidence>
<dbReference type="InterPro" id="IPR048866">
    <property type="entry name" value="ORC5_lid"/>
</dbReference>
<evidence type="ECO:0000259" key="8">
    <source>
        <dbReference type="Pfam" id="PF13191"/>
    </source>
</evidence>
<evidence type="ECO:0000256" key="5">
    <source>
        <dbReference type="ARBA" id="ARBA00022840"/>
    </source>
</evidence>
<evidence type="ECO:0008006" key="13">
    <source>
        <dbReference type="Google" id="ProtNLM"/>
    </source>
</evidence>
<dbReference type="InterPro" id="IPR047088">
    <property type="entry name" value="ORC5_C"/>
</dbReference>
<keyword evidence="4" id="KW-0547">Nucleotide-binding</keyword>
<proteinExistence type="inferred from homology"/>
<dbReference type="Proteomes" id="UP001345219">
    <property type="component" value="Chromosome 20"/>
</dbReference>
<dbReference type="GO" id="GO:0003688">
    <property type="term" value="F:DNA replication origin binding"/>
    <property type="evidence" value="ECO:0007669"/>
    <property type="project" value="TreeGrafter"/>
</dbReference>
<dbReference type="FunFam" id="3.40.50.300:FF:002310">
    <property type="entry name" value="Origin of replication complex subunit 5"/>
    <property type="match status" value="1"/>
</dbReference>
<comment type="subcellular location">
    <subcellularLocation>
        <location evidence="1">Nucleus</location>
    </subcellularLocation>
</comment>
<dbReference type="PANTHER" id="PTHR12705:SF0">
    <property type="entry name" value="ORIGIN RECOGNITION COMPLEX SUBUNIT 5"/>
    <property type="match status" value="1"/>
</dbReference>
<keyword evidence="12" id="KW-1185">Reference proteome</keyword>
<evidence type="ECO:0000256" key="3">
    <source>
        <dbReference type="ARBA" id="ARBA00022705"/>
    </source>
</evidence>
<dbReference type="Pfam" id="PF21639">
    <property type="entry name" value="ORC5_lid"/>
    <property type="match status" value="1"/>
</dbReference>
<dbReference type="InterPro" id="IPR041664">
    <property type="entry name" value="AAA_16"/>
</dbReference>
<evidence type="ECO:0000256" key="6">
    <source>
        <dbReference type="ARBA" id="ARBA00023242"/>
    </source>
</evidence>
<dbReference type="Pfam" id="PF13191">
    <property type="entry name" value="AAA_16"/>
    <property type="match status" value="1"/>
</dbReference>
<dbReference type="GO" id="GO:0005664">
    <property type="term" value="C:nuclear origin of replication recognition complex"/>
    <property type="evidence" value="ECO:0007669"/>
    <property type="project" value="TreeGrafter"/>
</dbReference>
<dbReference type="Gene3D" id="3.40.50.300">
    <property type="entry name" value="P-loop containing nucleotide triphosphate hydrolases"/>
    <property type="match status" value="1"/>
</dbReference>
<accession>A0AAN7GMS1</accession>
<keyword evidence="3" id="KW-0235">DNA replication</keyword>
<protein>
    <recommendedName>
        <fullName evidence="13">Origin of replication complex subunit 5</fullName>
    </recommendedName>
</protein>
<feature type="domain" description="Orc1-like AAA ATPase" evidence="8">
    <location>
        <begin position="71"/>
        <end position="230"/>
    </location>
</feature>
<comment type="caution">
    <text evidence="11">The sequence shown here is derived from an EMBL/GenBank/DDBJ whole genome shotgun (WGS) entry which is preliminary data.</text>
</comment>
<evidence type="ECO:0000256" key="7">
    <source>
        <dbReference type="SAM" id="MobiDB-lite"/>
    </source>
</evidence>
<feature type="domain" description="Origin recognition complex subunit 5 C-terminal" evidence="9">
    <location>
        <begin position="392"/>
        <end position="550"/>
    </location>
</feature>
<keyword evidence="5" id="KW-0067">ATP-binding</keyword>
<evidence type="ECO:0000256" key="1">
    <source>
        <dbReference type="ARBA" id="ARBA00004123"/>
    </source>
</evidence>
<evidence type="ECO:0000256" key="2">
    <source>
        <dbReference type="ARBA" id="ARBA00006269"/>
    </source>
</evidence>
<comment type="similarity">
    <text evidence="2">Belongs to the ORC5 family.</text>
</comment>
<dbReference type="GO" id="GO:0006270">
    <property type="term" value="P:DNA replication initiation"/>
    <property type="evidence" value="ECO:0007669"/>
    <property type="project" value="TreeGrafter"/>
</dbReference>
<reference evidence="11 12" key="1">
    <citation type="journal article" date="2023" name="Hortic Res">
        <title>Pangenome of water caltrop reveals structural variations and asymmetric subgenome divergence after allopolyploidization.</title>
        <authorList>
            <person name="Zhang X."/>
            <person name="Chen Y."/>
            <person name="Wang L."/>
            <person name="Yuan Y."/>
            <person name="Fang M."/>
            <person name="Shi L."/>
            <person name="Lu R."/>
            <person name="Comes H.P."/>
            <person name="Ma Y."/>
            <person name="Chen Y."/>
            <person name="Huang G."/>
            <person name="Zhou Y."/>
            <person name="Zheng Z."/>
            <person name="Qiu Y."/>
        </authorList>
    </citation>
    <scope>NUCLEOTIDE SEQUENCE [LARGE SCALE GENOMIC DNA]</scope>
    <source>
        <tissue evidence="11">Roots</tissue>
    </source>
</reference>
<name>A0AAN7GMS1_9MYRT</name>
<feature type="domain" description="ORC5 lid" evidence="10">
    <location>
        <begin position="286"/>
        <end position="324"/>
    </location>
</feature>
<dbReference type="SUPFAM" id="SSF52540">
    <property type="entry name" value="P-loop containing nucleoside triphosphate hydrolases"/>
    <property type="match status" value="1"/>
</dbReference>
<evidence type="ECO:0000259" key="10">
    <source>
        <dbReference type="Pfam" id="PF21639"/>
    </source>
</evidence>
<dbReference type="Pfam" id="PF14630">
    <property type="entry name" value="ORC5_C"/>
    <property type="match status" value="1"/>
</dbReference>
<evidence type="ECO:0000256" key="4">
    <source>
        <dbReference type="ARBA" id="ARBA00022741"/>
    </source>
</evidence>
<dbReference type="InterPro" id="IPR027417">
    <property type="entry name" value="P-loop_NTPase"/>
</dbReference>
<evidence type="ECO:0000259" key="9">
    <source>
        <dbReference type="Pfam" id="PF14630"/>
    </source>
</evidence>
<evidence type="ECO:0000313" key="12">
    <source>
        <dbReference type="Proteomes" id="UP001345219"/>
    </source>
</evidence>
<dbReference type="PANTHER" id="PTHR12705">
    <property type="entry name" value="ORIGIN RECOGNITION COMPLEX SUBUNIT 5"/>
    <property type="match status" value="1"/>
</dbReference>
<sequence>MVKIYTFCTSSIMVKEESLKAAKRITPSAYSAPTIEKNSAVKSKKTVDLCFPLLSDLVYGNPISLDALLSTFPGRRTQILELIQLLGPLNSPTLPLFVYGVPSTGKTSIILQLFRHLNRPFVYSSFRTCYNPRNLFESVLNLLLLHHRVAANGYSSTKRCDKPSDFVDFLRDALTSLIKRLKDDVKNSVSPQSVLPIDGYMIYLIFDHLELVREWGKSTSMLQFLFNLHDNLNIPEVGFIFISNLAPDMFCSNMTYVEQIPVYFPSYTEDDLRQILLRNQENQKLYSSFLNVVLRPFCRITRRLDELSPIFESLYMQYCKPIGDPSNVILSEDMKRRLYSNLMPHITSARNETFRVLDYAAPGTETSTKFEMKGCKRKLESSKKSDELDFHMSMSAKYLLISAFLASRNQATLDASLFDSSGGSDSRKRRRKTPDKVKAQQEISEDDLQTKGPGSFPLERLLAIFQCLASVAEGSSDEDGGSDDWLGIGGESAVVTSNILLQISSLSNVKFILKGGSCPLEGSVRYRCMVSEDLALKVARSLRFPLAKYIYRR</sequence>
<dbReference type="EMBL" id="JAXIOK010000020">
    <property type="protein sequence ID" value="KAK4747196.1"/>
    <property type="molecule type" value="Genomic_DNA"/>
</dbReference>